<proteinExistence type="predicted"/>
<dbReference type="PANTHER" id="PTHR28006">
    <property type="entry name" value="MONOPOLIN COMPLEX SUBUNIT CSM1"/>
    <property type="match status" value="1"/>
</dbReference>
<comment type="caution">
    <text evidence="4">The sequence shown here is derived from an EMBL/GenBank/DDBJ whole genome shotgun (WGS) entry which is preliminary data.</text>
</comment>
<evidence type="ECO:0000313" key="5">
    <source>
        <dbReference type="Proteomes" id="UP001444661"/>
    </source>
</evidence>
<gene>
    <name evidence="4" type="ORF">PG993_002707</name>
</gene>
<evidence type="ECO:0000259" key="3">
    <source>
        <dbReference type="Pfam" id="PF12539"/>
    </source>
</evidence>
<keyword evidence="1" id="KW-0175">Coiled coil</keyword>
<feature type="region of interest" description="Disordered" evidence="2">
    <location>
        <begin position="1"/>
        <end position="183"/>
    </location>
</feature>
<feature type="compositionally biased region" description="Low complexity" evidence="2">
    <location>
        <begin position="35"/>
        <end position="45"/>
    </location>
</feature>
<dbReference type="Pfam" id="PF12539">
    <property type="entry name" value="Csm1"/>
    <property type="match status" value="1"/>
</dbReference>
<feature type="compositionally biased region" description="Acidic residues" evidence="2">
    <location>
        <begin position="79"/>
        <end position="94"/>
    </location>
</feature>
<keyword evidence="5" id="KW-1185">Reference proteome</keyword>
<reference evidence="4 5" key="1">
    <citation type="submission" date="2023-01" db="EMBL/GenBank/DDBJ databases">
        <title>Analysis of 21 Apiospora genomes using comparative genomics revels a genus with tremendous synthesis potential of carbohydrate active enzymes and secondary metabolites.</title>
        <authorList>
            <person name="Sorensen T."/>
        </authorList>
    </citation>
    <scope>NUCLEOTIDE SEQUENCE [LARGE SCALE GENOMIC DNA]</scope>
    <source>
        <strain evidence="4 5">CBS 33761</strain>
    </source>
</reference>
<evidence type="ECO:0000313" key="4">
    <source>
        <dbReference type="EMBL" id="KAK8051322.1"/>
    </source>
</evidence>
<dbReference type="InterPro" id="IPR020981">
    <property type="entry name" value="Csm1/Pcs1_C"/>
</dbReference>
<dbReference type="PANTHER" id="PTHR28006:SF1">
    <property type="entry name" value="MONOPOLIN COMPLEX SUBUNIT CSM1"/>
    <property type="match status" value="1"/>
</dbReference>
<dbReference type="InterPro" id="IPR040349">
    <property type="entry name" value="Csm1/Pcs1"/>
</dbReference>
<organism evidence="4 5">
    <name type="scientific">Apiospora rasikravindrae</name>
    <dbReference type="NCBI Taxonomy" id="990691"/>
    <lineage>
        <taxon>Eukaryota</taxon>
        <taxon>Fungi</taxon>
        <taxon>Dikarya</taxon>
        <taxon>Ascomycota</taxon>
        <taxon>Pezizomycotina</taxon>
        <taxon>Sordariomycetes</taxon>
        <taxon>Xylariomycetidae</taxon>
        <taxon>Amphisphaeriales</taxon>
        <taxon>Apiosporaceae</taxon>
        <taxon>Apiospora</taxon>
    </lineage>
</organism>
<evidence type="ECO:0000256" key="2">
    <source>
        <dbReference type="SAM" id="MobiDB-lite"/>
    </source>
</evidence>
<feature type="domain" description="Monopolin complex subunit Csm1/Pcs1 C-terminal" evidence="3">
    <location>
        <begin position="376"/>
        <end position="463"/>
    </location>
</feature>
<dbReference type="EMBL" id="JAQQWK010000002">
    <property type="protein sequence ID" value="KAK8051322.1"/>
    <property type="molecule type" value="Genomic_DNA"/>
</dbReference>
<evidence type="ECO:0000256" key="1">
    <source>
        <dbReference type="SAM" id="Coils"/>
    </source>
</evidence>
<feature type="compositionally biased region" description="Acidic residues" evidence="2">
    <location>
        <begin position="172"/>
        <end position="183"/>
    </location>
</feature>
<dbReference type="CDD" id="cd23787">
    <property type="entry name" value="RWD_CSM1"/>
    <property type="match status" value="1"/>
</dbReference>
<feature type="compositionally biased region" description="Basic residues" evidence="2">
    <location>
        <begin position="101"/>
        <end position="111"/>
    </location>
</feature>
<feature type="coiled-coil region" evidence="1">
    <location>
        <begin position="316"/>
        <end position="343"/>
    </location>
</feature>
<dbReference type="Gene3D" id="3.90.1150.80">
    <property type="match status" value="1"/>
</dbReference>
<name>A0ABR1TXT7_9PEZI</name>
<accession>A0ABR1TXT7</accession>
<dbReference type="Proteomes" id="UP001444661">
    <property type="component" value="Unassembled WGS sequence"/>
</dbReference>
<dbReference type="InterPro" id="IPR038608">
    <property type="entry name" value="Csm1/Pcs1_C_sf"/>
</dbReference>
<feature type="coiled-coil region" evidence="1">
    <location>
        <begin position="231"/>
        <end position="284"/>
    </location>
</feature>
<sequence>MPKGKSKALLGLVESDEEEQDTLISTMAPGKRGRPAAAAKATKTAENATRPASVAALNTTDNLKQKPMQGRGRKRQATEDAEIEDEPSQNEDSIDGNAKPKGARGRPRGAKAARVSDVTDQPAGDSEQEPASQPARRGRKPKAQTATPPMDLEIPETQPPQPEIPETQPIETFDDSLDQDEVDDLPIPAYSRSVMSSAQRPQHHMVPFSASRRPMAASDSELHDPMLRRRLGDLTRKYDSLEAKYRDLRELGIKEAERNYDKLKRQGEERAETADQLIATLKAQLATQTELAKEGQRMKQQLESSEGKVAATQTKLAETTTSLTEAQTEIKTLKTKLAAARSAEAAQVKLPSSAIKNSSAPGRLLANAEAAAQVAQLKEDLYADMTGLIITGVKREEDGEVYDCIQTGRNGTLHFKLSVGPDEESENIDDAEFIYMPQLDESRDRALIEVLPNFLVEEISFPRPHAAKFYSRVMKSLTERLD</sequence>
<protein>
    <submittedName>
        <fullName evidence="4">Chromosome segregation protein</fullName>
    </submittedName>
</protein>